<reference evidence="6 7" key="1">
    <citation type="submission" date="2022-06" db="EMBL/GenBank/DDBJ databases">
        <title>Isolation of gut microbiota from human fecal samples.</title>
        <authorList>
            <person name="Pamer E.G."/>
            <person name="Barat B."/>
            <person name="Waligurski E."/>
            <person name="Medina S."/>
            <person name="Paddock L."/>
            <person name="Mostad J."/>
        </authorList>
    </citation>
    <scope>NUCLEOTIDE SEQUENCE [LARGE SCALE GENOMIC DNA]</scope>
    <source>
        <strain evidence="6 7">DFI.9.90</strain>
    </source>
</reference>
<dbReference type="InterPro" id="IPR017900">
    <property type="entry name" value="4Fe4S_Fe_S_CS"/>
</dbReference>
<evidence type="ECO:0000256" key="2">
    <source>
        <dbReference type="ARBA" id="ARBA00022723"/>
    </source>
</evidence>
<name>A0AAW5K5C9_9BACT</name>
<dbReference type="RefSeq" id="WP_008711819.1">
    <property type="nucleotide sequence ID" value="NZ_CABKQM010000008.1"/>
</dbReference>
<dbReference type="AlphaFoldDB" id="A0AAW5K5C9"/>
<keyword evidence="1" id="KW-0004">4Fe-4S</keyword>
<dbReference type="PANTHER" id="PTHR24960">
    <property type="entry name" value="PHOTOSYSTEM I IRON-SULFUR CENTER-RELATED"/>
    <property type="match status" value="1"/>
</dbReference>
<dbReference type="InterPro" id="IPR029039">
    <property type="entry name" value="Flavoprotein-like_sf"/>
</dbReference>
<dbReference type="Pfam" id="PF13237">
    <property type="entry name" value="Fer4_10"/>
    <property type="match status" value="1"/>
</dbReference>
<dbReference type="Gene3D" id="3.30.70.20">
    <property type="match status" value="1"/>
</dbReference>
<keyword evidence="7" id="KW-1185">Reference proteome</keyword>
<dbReference type="SUPFAM" id="SSF52218">
    <property type="entry name" value="Flavoproteins"/>
    <property type="match status" value="1"/>
</dbReference>
<evidence type="ECO:0000256" key="1">
    <source>
        <dbReference type="ARBA" id="ARBA00022485"/>
    </source>
</evidence>
<feature type="domain" description="4Fe-4S ferredoxin-type" evidence="5">
    <location>
        <begin position="203"/>
        <end position="231"/>
    </location>
</feature>
<protein>
    <submittedName>
        <fullName evidence="6">EFR1 family ferrodoxin</fullName>
    </submittedName>
</protein>
<dbReference type="PANTHER" id="PTHR24960:SF79">
    <property type="entry name" value="PHOTOSYSTEM I IRON-SULFUR CENTER"/>
    <property type="match status" value="1"/>
</dbReference>
<evidence type="ECO:0000256" key="3">
    <source>
        <dbReference type="ARBA" id="ARBA00023004"/>
    </source>
</evidence>
<evidence type="ECO:0000313" key="7">
    <source>
        <dbReference type="Proteomes" id="UP001205919"/>
    </source>
</evidence>
<dbReference type="PROSITE" id="PS00198">
    <property type="entry name" value="4FE4S_FER_1"/>
    <property type="match status" value="2"/>
</dbReference>
<dbReference type="InterPro" id="IPR017896">
    <property type="entry name" value="4Fe4S_Fe-S-bd"/>
</dbReference>
<dbReference type="InterPro" id="IPR050157">
    <property type="entry name" value="PSI_iron-sulfur_center"/>
</dbReference>
<keyword evidence="4" id="KW-0411">Iron-sulfur</keyword>
<organism evidence="6 7">
    <name type="scientific">Cloacibacillus evryensis</name>
    <dbReference type="NCBI Taxonomy" id="508460"/>
    <lineage>
        <taxon>Bacteria</taxon>
        <taxon>Thermotogati</taxon>
        <taxon>Synergistota</taxon>
        <taxon>Synergistia</taxon>
        <taxon>Synergistales</taxon>
        <taxon>Synergistaceae</taxon>
        <taxon>Cloacibacillus</taxon>
    </lineage>
</organism>
<keyword evidence="2" id="KW-0479">Metal-binding</keyword>
<keyword evidence="3" id="KW-0408">Iron</keyword>
<dbReference type="PROSITE" id="PS51379">
    <property type="entry name" value="4FE4S_FER_2"/>
    <property type="match status" value="2"/>
</dbReference>
<dbReference type="EMBL" id="JANFYT010000014">
    <property type="protein sequence ID" value="MCQ4814369.1"/>
    <property type="molecule type" value="Genomic_DNA"/>
</dbReference>
<proteinExistence type="predicted"/>
<sequence>MLFYFTATGNSLYVAKQLDSEIVSIPQELNKMNRQYRAEKIGVVCPVFGHEMPEAVKRFLATSKFVCDYFYLVLTYGFHHGGAAELTQGFLRGIGLQADYINTIIMVDNAIPAFDIEQQLNIDPEKKVDEHIEIIKYDVASQKHYVQTATEADKEQHRAYLALPVKIEAAEDKPLYNVMDNCIGCGICAKVCPMGCITVVDKKAEYDYKNCTTCLACIHACPQFAIKFTTLPEKNPKVHYRNEHISLAEIIMANQINNMV</sequence>
<dbReference type="InterPro" id="IPR047964">
    <property type="entry name" value="EFR1-like"/>
</dbReference>
<dbReference type="NCBIfam" id="NF038196">
    <property type="entry name" value="ferrodoxin_EFR1"/>
    <property type="match status" value="1"/>
</dbReference>
<dbReference type="Proteomes" id="UP001205919">
    <property type="component" value="Unassembled WGS sequence"/>
</dbReference>
<evidence type="ECO:0000313" key="6">
    <source>
        <dbReference type="EMBL" id="MCQ4814369.1"/>
    </source>
</evidence>
<dbReference type="GO" id="GO:0046872">
    <property type="term" value="F:metal ion binding"/>
    <property type="evidence" value="ECO:0007669"/>
    <property type="project" value="UniProtKB-KW"/>
</dbReference>
<dbReference type="GO" id="GO:0051539">
    <property type="term" value="F:4 iron, 4 sulfur cluster binding"/>
    <property type="evidence" value="ECO:0007669"/>
    <property type="project" value="UniProtKB-KW"/>
</dbReference>
<dbReference type="SUPFAM" id="SSF54862">
    <property type="entry name" value="4Fe-4S ferredoxins"/>
    <property type="match status" value="1"/>
</dbReference>
<evidence type="ECO:0000256" key="4">
    <source>
        <dbReference type="ARBA" id="ARBA00023014"/>
    </source>
</evidence>
<evidence type="ECO:0000259" key="5">
    <source>
        <dbReference type="PROSITE" id="PS51379"/>
    </source>
</evidence>
<comment type="caution">
    <text evidence="6">The sequence shown here is derived from an EMBL/GenBank/DDBJ whole genome shotgun (WGS) entry which is preliminary data.</text>
</comment>
<feature type="domain" description="4Fe-4S ferredoxin-type" evidence="5">
    <location>
        <begin position="172"/>
        <end position="202"/>
    </location>
</feature>
<accession>A0AAW5K5C9</accession>
<gene>
    <name evidence="6" type="ORF">NE630_08000</name>
</gene>